<gene>
    <name evidence="2" type="ORF">DFQ01_102392</name>
</gene>
<dbReference type="Proteomes" id="UP000246635">
    <property type="component" value="Unassembled WGS sequence"/>
</dbReference>
<protein>
    <submittedName>
        <fullName evidence="2">Toprim domain protein</fullName>
    </submittedName>
</protein>
<reference evidence="2 3" key="1">
    <citation type="submission" date="2018-05" db="EMBL/GenBank/DDBJ databases">
        <title>Genomic Encyclopedia of Type Strains, Phase III (KMG-III): the genomes of soil and plant-associated and newly described type strains.</title>
        <authorList>
            <person name="Whitman W."/>
        </authorList>
    </citation>
    <scope>NUCLEOTIDE SEQUENCE [LARGE SCALE GENOMIC DNA]</scope>
    <source>
        <strain evidence="2 3">CECT 5696</strain>
    </source>
</reference>
<dbReference type="PROSITE" id="PS50880">
    <property type="entry name" value="TOPRIM"/>
    <property type="match status" value="1"/>
</dbReference>
<evidence type="ECO:0000259" key="1">
    <source>
        <dbReference type="PROSITE" id="PS50880"/>
    </source>
</evidence>
<dbReference type="SMART" id="SM00493">
    <property type="entry name" value="TOPRIM"/>
    <property type="match status" value="1"/>
</dbReference>
<accession>A0A2V2Z326</accession>
<dbReference type="AlphaFoldDB" id="A0A2V2Z326"/>
<dbReference type="PANTHER" id="PTHR39156:SF2">
    <property type="entry name" value="DNA PRIMASE (BACTERIAL TYPE) AND SMALL PRIMASE-LIKE PROTEINS"/>
    <property type="match status" value="1"/>
</dbReference>
<dbReference type="InterPro" id="IPR006171">
    <property type="entry name" value="TOPRIM_dom"/>
</dbReference>
<dbReference type="GO" id="GO:0006364">
    <property type="term" value="P:rRNA processing"/>
    <property type="evidence" value="ECO:0007669"/>
    <property type="project" value="TreeGrafter"/>
</dbReference>
<proteinExistence type="predicted"/>
<dbReference type="PANTHER" id="PTHR39156">
    <property type="entry name" value="RIBONUCLEASE M5"/>
    <property type="match status" value="1"/>
</dbReference>
<dbReference type="GO" id="GO:0043822">
    <property type="term" value="F:ribonuclease M5 activity"/>
    <property type="evidence" value="ECO:0007669"/>
    <property type="project" value="TreeGrafter"/>
</dbReference>
<dbReference type="Pfam" id="PF01751">
    <property type="entry name" value="Toprim"/>
    <property type="match status" value="1"/>
</dbReference>
<comment type="caution">
    <text evidence="2">The sequence shown here is derived from an EMBL/GenBank/DDBJ whole genome shotgun (WGS) entry which is preliminary data.</text>
</comment>
<evidence type="ECO:0000313" key="2">
    <source>
        <dbReference type="EMBL" id="PWW07495.1"/>
    </source>
</evidence>
<dbReference type="EMBL" id="QGTQ01000002">
    <property type="protein sequence ID" value="PWW07495.1"/>
    <property type="molecule type" value="Genomic_DNA"/>
</dbReference>
<dbReference type="SUPFAM" id="SSF110455">
    <property type="entry name" value="Toprim domain"/>
    <property type="match status" value="1"/>
</dbReference>
<sequence>MDIAIIVEGKNDRSRLRRVLQEEVPVFCTYGTPGSSQLETLRKQVGDRQVYLFMDNDSSGRRIRGLLRDLFPDAEHLYTRRGYPGVESTPEAYLIEQLEKAGLDPYIVYPDPSSVPFSKEDFD</sequence>
<dbReference type="OrthoDB" id="2417742at2"/>
<keyword evidence="3" id="KW-1185">Reference proteome</keyword>
<feature type="domain" description="Toprim" evidence="1">
    <location>
        <begin position="2"/>
        <end position="86"/>
    </location>
</feature>
<name>A0A2V2Z326_9BACL</name>
<dbReference type="Gene3D" id="3.40.1360.10">
    <property type="match status" value="1"/>
</dbReference>
<evidence type="ECO:0000313" key="3">
    <source>
        <dbReference type="Proteomes" id="UP000246635"/>
    </source>
</evidence>
<organism evidence="2 3">
    <name type="scientific">Paenibacillus cellulosilyticus</name>
    <dbReference type="NCBI Taxonomy" id="375489"/>
    <lineage>
        <taxon>Bacteria</taxon>
        <taxon>Bacillati</taxon>
        <taxon>Bacillota</taxon>
        <taxon>Bacilli</taxon>
        <taxon>Bacillales</taxon>
        <taxon>Paenibacillaceae</taxon>
        <taxon>Paenibacillus</taxon>
    </lineage>
</organism>
<dbReference type="RefSeq" id="WP_110042726.1">
    <property type="nucleotide sequence ID" value="NZ_CP054612.1"/>
</dbReference>